<dbReference type="OrthoDB" id="8153637at2"/>
<reference evidence="2 3" key="1">
    <citation type="submission" date="2014-03" db="EMBL/GenBank/DDBJ databases">
        <title>Bradyrhizobium valentinum sp. nov., isolated from effective nodules of Lupinus mariae-josephae, a lupine endemic of basic-lime soils in Eastern Spain.</title>
        <authorList>
            <person name="Duran D."/>
            <person name="Rey L."/>
            <person name="Navarro A."/>
            <person name="Busquets A."/>
            <person name="Imperial J."/>
            <person name="Ruiz-Argueso T."/>
        </authorList>
    </citation>
    <scope>NUCLEOTIDE SEQUENCE [LARGE SCALE GENOMIC DNA]</scope>
    <source>
        <strain evidence="2 3">LmjM3</strain>
    </source>
</reference>
<dbReference type="EMBL" id="LLXX01000004">
    <property type="protein sequence ID" value="KRR14817.1"/>
    <property type="molecule type" value="Genomic_DNA"/>
</dbReference>
<name>A0A0R3M4E4_9BRAD</name>
<accession>A0A0R3M4E4</accession>
<evidence type="ECO:0000313" key="3">
    <source>
        <dbReference type="Proteomes" id="UP000051913"/>
    </source>
</evidence>
<dbReference type="InterPro" id="IPR041698">
    <property type="entry name" value="Methyltransf_25"/>
</dbReference>
<comment type="caution">
    <text evidence="2">The sequence shown here is derived from an EMBL/GenBank/DDBJ whole genome shotgun (WGS) entry which is preliminary data.</text>
</comment>
<dbReference type="Gene3D" id="3.40.50.150">
    <property type="entry name" value="Vaccinia Virus protein VP39"/>
    <property type="match status" value="1"/>
</dbReference>
<keyword evidence="2" id="KW-0489">Methyltransferase</keyword>
<dbReference type="InterPro" id="IPR029063">
    <property type="entry name" value="SAM-dependent_MTases_sf"/>
</dbReference>
<dbReference type="PANTHER" id="PTHR43591:SF24">
    <property type="entry name" value="2-METHOXY-6-POLYPRENYL-1,4-BENZOQUINOL METHYLASE, MITOCHONDRIAL"/>
    <property type="match status" value="1"/>
</dbReference>
<keyword evidence="3" id="KW-1185">Reference proteome</keyword>
<keyword evidence="2" id="KW-0808">Transferase</keyword>
<dbReference type="GO" id="GO:0008168">
    <property type="term" value="F:methyltransferase activity"/>
    <property type="evidence" value="ECO:0007669"/>
    <property type="project" value="UniProtKB-KW"/>
</dbReference>
<dbReference type="Proteomes" id="UP000051913">
    <property type="component" value="Unassembled WGS sequence"/>
</dbReference>
<dbReference type="AlphaFoldDB" id="A0A0R3M4E4"/>
<dbReference type="CDD" id="cd02440">
    <property type="entry name" value="AdoMet_MTases"/>
    <property type="match status" value="1"/>
</dbReference>
<evidence type="ECO:0000313" key="2">
    <source>
        <dbReference type="EMBL" id="KRR14817.1"/>
    </source>
</evidence>
<gene>
    <name evidence="2" type="ORF">CP49_41130</name>
</gene>
<dbReference type="STRING" id="1518501.CQ10_32015"/>
<dbReference type="PANTHER" id="PTHR43591">
    <property type="entry name" value="METHYLTRANSFERASE"/>
    <property type="match status" value="1"/>
</dbReference>
<sequence length="286" mass="30966">MAAQSAIAATEIQADSAQPAPDLAALKTRQQAAWSSGNYAIVGSTLQIVGEELCEALDLKAGSKVLDVAAGNGMASLAAARRWCDVTSTDYVPALLERGQARAAAEGMQIEFREADAENLPFDDGSFDTVLSTFGVMFTPNQDRAAAELMRVCKPKGQIGLANWTPEGFIGQVFKTLGKYLPPPTGAKSPALWGTSARLTEMFDAGARSIKAESRLFRFRYRSPAHFLDIFKTYYGPVLKAFAALDPAKQEELHNDLHALIVRMNRSGDSTMVVPSEYLEVVITKR</sequence>
<feature type="domain" description="Methyltransferase" evidence="1">
    <location>
        <begin position="65"/>
        <end position="157"/>
    </location>
</feature>
<dbReference type="SUPFAM" id="SSF53335">
    <property type="entry name" value="S-adenosyl-L-methionine-dependent methyltransferases"/>
    <property type="match status" value="1"/>
</dbReference>
<dbReference type="GO" id="GO:0032259">
    <property type="term" value="P:methylation"/>
    <property type="evidence" value="ECO:0007669"/>
    <property type="project" value="UniProtKB-KW"/>
</dbReference>
<organism evidence="2 3">
    <name type="scientific">Bradyrhizobium valentinum</name>
    <dbReference type="NCBI Taxonomy" id="1518501"/>
    <lineage>
        <taxon>Bacteria</taxon>
        <taxon>Pseudomonadati</taxon>
        <taxon>Pseudomonadota</taxon>
        <taxon>Alphaproteobacteria</taxon>
        <taxon>Hyphomicrobiales</taxon>
        <taxon>Nitrobacteraceae</taxon>
        <taxon>Bradyrhizobium</taxon>
    </lineage>
</organism>
<proteinExistence type="predicted"/>
<protein>
    <submittedName>
        <fullName evidence="2">SAM-dependent methyltransferase</fullName>
    </submittedName>
</protein>
<dbReference type="Pfam" id="PF13649">
    <property type="entry name" value="Methyltransf_25"/>
    <property type="match status" value="1"/>
</dbReference>
<dbReference type="RefSeq" id="WP_057848343.1">
    <property type="nucleotide sequence ID" value="NZ_LLXX01000004.1"/>
</dbReference>
<evidence type="ECO:0000259" key="1">
    <source>
        <dbReference type="Pfam" id="PF13649"/>
    </source>
</evidence>